<evidence type="ECO:0000256" key="3">
    <source>
        <dbReference type="ARBA" id="ARBA00022989"/>
    </source>
</evidence>
<dbReference type="Pfam" id="PF01094">
    <property type="entry name" value="ANF_receptor"/>
    <property type="match status" value="1"/>
</dbReference>
<dbReference type="EMBL" id="NBSK02000008">
    <property type="protein sequence ID" value="KAJ0191063.1"/>
    <property type="molecule type" value="Genomic_DNA"/>
</dbReference>
<comment type="caution">
    <text evidence="7">The sequence shown here is derived from an EMBL/GenBank/DDBJ whole genome shotgun (WGS) entry which is preliminary data.</text>
</comment>
<dbReference type="InterPro" id="IPR001828">
    <property type="entry name" value="ANF_lig-bd_rcpt"/>
</dbReference>
<evidence type="ECO:0000256" key="2">
    <source>
        <dbReference type="ARBA" id="ARBA00022692"/>
    </source>
</evidence>
<dbReference type="SUPFAM" id="SSF53822">
    <property type="entry name" value="Periplasmic binding protein-like I"/>
    <property type="match status" value="1"/>
</dbReference>
<evidence type="ECO:0000256" key="5">
    <source>
        <dbReference type="SAM" id="SignalP"/>
    </source>
</evidence>
<evidence type="ECO:0000313" key="7">
    <source>
        <dbReference type="EMBL" id="KAJ0191063.1"/>
    </source>
</evidence>
<dbReference type="PANTHER" id="PTHR34836">
    <property type="entry name" value="OS06G0188250 PROTEIN"/>
    <property type="match status" value="1"/>
</dbReference>
<dbReference type="InterPro" id="IPR015683">
    <property type="entry name" value="Ionotropic_Glu_rcpt"/>
</dbReference>
<dbReference type="Gene3D" id="3.40.50.2300">
    <property type="match status" value="1"/>
</dbReference>
<feature type="domain" description="Receptor ligand binding region" evidence="6">
    <location>
        <begin position="4"/>
        <end position="133"/>
    </location>
</feature>
<keyword evidence="2" id="KW-0812">Transmembrane</keyword>
<proteinExistence type="predicted"/>
<dbReference type="AlphaFoldDB" id="A0A9R1UQF1"/>
<gene>
    <name evidence="7" type="ORF">LSAT_V11C800427570</name>
</gene>
<protein>
    <recommendedName>
        <fullName evidence="6">Receptor ligand binding region domain-containing protein</fullName>
    </recommendedName>
</protein>
<comment type="subcellular location">
    <subcellularLocation>
        <location evidence="1">Membrane</location>
    </subcellularLocation>
</comment>
<reference evidence="7 8" key="1">
    <citation type="journal article" date="2017" name="Nat. Commun.">
        <title>Genome assembly with in vitro proximity ligation data and whole-genome triplication in lettuce.</title>
        <authorList>
            <person name="Reyes-Chin-Wo S."/>
            <person name="Wang Z."/>
            <person name="Yang X."/>
            <person name="Kozik A."/>
            <person name="Arikit S."/>
            <person name="Song C."/>
            <person name="Xia L."/>
            <person name="Froenicke L."/>
            <person name="Lavelle D.O."/>
            <person name="Truco M.J."/>
            <person name="Xia R."/>
            <person name="Zhu S."/>
            <person name="Xu C."/>
            <person name="Xu H."/>
            <person name="Xu X."/>
            <person name="Cox K."/>
            <person name="Korf I."/>
            <person name="Meyers B.C."/>
            <person name="Michelmore R.W."/>
        </authorList>
    </citation>
    <scope>NUCLEOTIDE SEQUENCE [LARGE SCALE GENOMIC DNA]</scope>
    <source>
        <strain evidence="8">cv. Salinas</strain>
        <tissue evidence="7">Seedlings</tissue>
    </source>
</reference>
<organism evidence="7 8">
    <name type="scientific">Lactuca sativa</name>
    <name type="common">Garden lettuce</name>
    <dbReference type="NCBI Taxonomy" id="4236"/>
    <lineage>
        <taxon>Eukaryota</taxon>
        <taxon>Viridiplantae</taxon>
        <taxon>Streptophyta</taxon>
        <taxon>Embryophyta</taxon>
        <taxon>Tracheophyta</taxon>
        <taxon>Spermatophyta</taxon>
        <taxon>Magnoliopsida</taxon>
        <taxon>eudicotyledons</taxon>
        <taxon>Gunneridae</taxon>
        <taxon>Pentapetalae</taxon>
        <taxon>asterids</taxon>
        <taxon>campanulids</taxon>
        <taxon>Asterales</taxon>
        <taxon>Asteraceae</taxon>
        <taxon>Cichorioideae</taxon>
        <taxon>Cichorieae</taxon>
        <taxon>Lactucinae</taxon>
        <taxon>Lactuca</taxon>
    </lineage>
</organism>
<dbReference type="Proteomes" id="UP000235145">
    <property type="component" value="Unassembled WGS sequence"/>
</dbReference>
<name>A0A9R1UQF1_LACSA</name>
<dbReference type="InterPro" id="IPR028082">
    <property type="entry name" value="Peripla_BP_I"/>
</dbReference>
<keyword evidence="4" id="KW-0472">Membrane</keyword>
<evidence type="ECO:0000313" key="8">
    <source>
        <dbReference type="Proteomes" id="UP000235145"/>
    </source>
</evidence>
<feature type="signal peptide" evidence="5">
    <location>
        <begin position="1"/>
        <end position="17"/>
    </location>
</feature>
<dbReference type="PANTHER" id="PTHR34836:SF6">
    <property type="entry name" value="PERIPLASMIC BINDING PROTEIN-LIKE I"/>
    <property type="match status" value="1"/>
</dbReference>
<feature type="chain" id="PRO_5040484988" description="Receptor ligand binding region domain-containing protein" evidence="5">
    <location>
        <begin position="18"/>
        <end position="147"/>
    </location>
</feature>
<keyword evidence="3" id="KW-1133">Transmembrane helix</keyword>
<evidence type="ECO:0000256" key="1">
    <source>
        <dbReference type="ARBA" id="ARBA00004370"/>
    </source>
</evidence>
<sequence>MTFHTTVVIIHVSPSLASTLILNAKRLGMVSEGYAWILTEKTVDLLRSTNFTVIESSQGALVPPSGRLHSLTTKWHNFFYTNNFTSITKEVPVPALWAYDTIWALAESVEKVGVPHNGSMLLHEALKIRFKGALLENWAISNGHIRR</sequence>
<evidence type="ECO:0000256" key="4">
    <source>
        <dbReference type="ARBA" id="ARBA00023136"/>
    </source>
</evidence>
<keyword evidence="5" id="KW-0732">Signal</keyword>
<dbReference type="GO" id="GO:0016020">
    <property type="term" value="C:membrane"/>
    <property type="evidence" value="ECO:0007669"/>
    <property type="project" value="UniProtKB-SubCell"/>
</dbReference>
<keyword evidence="8" id="KW-1185">Reference proteome</keyword>
<evidence type="ECO:0000259" key="6">
    <source>
        <dbReference type="Pfam" id="PF01094"/>
    </source>
</evidence>
<accession>A0A9R1UQF1</accession>